<organism evidence="1 2">
    <name type="scientific">Dentiscutata heterogama</name>
    <dbReference type="NCBI Taxonomy" id="1316150"/>
    <lineage>
        <taxon>Eukaryota</taxon>
        <taxon>Fungi</taxon>
        <taxon>Fungi incertae sedis</taxon>
        <taxon>Mucoromycota</taxon>
        <taxon>Glomeromycotina</taxon>
        <taxon>Glomeromycetes</taxon>
        <taxon>Diversisporales</taxon>
        <taxon>Gigasporaceae</taxon>
        <taxon>Dentiscutata</taxon>
    </lineage>
</organism>
<reference evidence="1" key="1">
    <citation type="submission" date="2021-06" db="EMBL/GenBank/DDBJ databases">
        <authorList>
            <person name="Kallberg Y."/>
            <person name="Tangrot J."/>
            <person name="Rosling A."/>
        </authorList>
    </citation>
    <scope>NUCLEOTIDE SEQUENCE</scope>
    <source>
        <strain evidence="1">IL203A</strain>
    </source>
</reference>
<evidence type="ECO:0000313" key="1">
    <source>
        <dbReference type="EMBL" id="CAG8776132.1"/>
    </source>
</evidence>
<gene>
    <name evidence="1" type="ORF">DHETER_LOCUS16128</name>
</gene>
<comment type="caution">
    <text evidence="1">The sequence shown here is derived from an EMBL/GenBank/DDBJ whole genome shotgun (WGS) entry which is preliminary data.</text>
</comment>
<accession>A0ACA9R4E7</accession>
<keyword evidence="2" id="KW-1185">Reference proteome</keyword>
<feature type="non-terminal residue" evidence="1">
    <location>
        <position position="69"/>
    </location>
</feature>
<name>A0ACA9R4E7_9GLOM</name>
<sequence length="69" mass="7907">MSSPSPKVNHIKIYPWSQRKLNKFNPFPRNGHSVSDTINNEIFFFGGFVNEKATNELFVIDVNDLNVVP</sequence>
<protein>
    <submittedName>
        <fullName evidence="1">15311_t:CDS:1</fullName>
    </submittedName>
</protein>
<dbReference type="Proteomes" id="UP000789702">
    <property type="component" value="Unassembled WGS sequence"/>
</dbReference>
<dbReference type="EMBL" id="CAJVPU010059916">
    <property type="protein sequence ID" value="CAG8776132.1"/>
    <property type="molecule type" value="Genomic_DNA"/>
</dbReference>
<evidence type="ECO:0000313" key="2">
    <source>
        <dbReference type="Proteomes" id="UP000789702"/>
    </source>
</evidence>
<proteinExistence type="predicted"/>